<evidence type="ECO:0000256" key="17">
    <source>
        <dbReference type="PIRSR" id="PIRSR601577-2"/>
    </source>
</evidence>
<feature type="binding site" evidence="17">
    <location>
        <position position="253"/>
    </location>
    <ligand>
        <name>Zn(2+)</name>
        <dbReference type="ChEBI" id="CHEBI:29105"/>
        <note>catalytic</note>
    </ligand>
</feature>
<dbReference type="GO" id="GO:0005811">
    <property type="term" value="C:lipid droplet"/>
    <property type="evidence" value="ECO:0007669"/>
    <property type="project" value="UniProtKB-SubCell"/>
</dbReference>
<comment type="function">
    <text evidence="1">Metalloprotease.</text>
</comment>
<keyword evidence="5" id="KW-0963">Cytoplasm</keyword>
<dbReference type="PANTHER" id="PTHR10942">
    <property type="entry name" value="LEISHMANOLYSIN-LIKE PEPTIDASE"/>
    <property type="match status" value="1"/>
</dbReference>
<keyword evidence="19" id="KW-0472">Membrane</keyword>
<evidence type="ECO:0000256" key="14">
    <source>
        <dbReference type="ARBA" id="ARBA00023306"/>
    </source>
</evidence>
<dbReference type="GO" id="GO:0016020">
    <property type="term" value="C:membrane"/>
    <property type="evidence" value="ECO:0007669"/>
    <property type="project" value="InterPro"/>
</dbReference>
<reference evidence="20 21" key="1">
    <citation type="submission" date="2020-06" db="EMBL/GenBank/DDBJ databases">
        <authorList>
            <consortium name="Wellcome Sanger Institute Data Sharing"/>
        </authorList>
    </citation>
    <scope>NUCLEOTIDE SEQUENCE [LARGE SCALE GENOMIC DNA]</scope>
</reference>
<dbReference type="GO" id="GO:0007155">
    <property type="term" value="P:cell adhesion"/>
    <property type="evidence" value="ECO:0007669"/>
    <property type="project" value="InterPro"/>
</dbReference>
<dbReference type="Gene3D" id="2.10.55.10">
    <property type="entry name" value="Leishmanolysin domain 3"/>
    <property type="match status" value="1"/>
</dbReference>
<dbReference type="SUPFAM" id="SSF55486">
    <property type="entry name" value="Metalloproteases ('zincins'), catalytic domain"/>
    <property type="match status" value="1"/>
</dbReference>
<sequence length="671" mass="76009">MRTHARSKPGYRYEPGRCRWVWAVRSDRVQRQARMMATRLRCCLCCWKQSGSVIHKVHLKSERLSKRSTNDHLKIKIIYDSSVDDTFSLFFFFFLFKDKLFPQAIDYLQAAFRVRRQAGPVLLSRQCATSQYLRKKDDPHRYCQGACADATKCGPVIVPEHHLQQCKVCSETGKSCGPVGPPDGEGVEGADFVLYVSGMTTERCGKENIVAYAAYCQLESELDRPIAGYANLCPSMISTQPQEFEGMLSTVKHEIIHALGFSAGLFAFYHDSDGKPLTQRFASGLPAFNESLGLFQWSDKVIRRATRLWDISGKRIVRHEVHLLVTPRVVAEARRHFNCPILEGMELENQGGMGTELNHWEKRLLENEAMTGSHTQNRVFSRITLAIMEDTGWYIANYSMAENLEWGKGLGCDFVMKSCKFWMDHQRKHTLSPYCESVRGTPLQLTCRQDQLAVAVCNLQKYPQALPLEYQYFDHISGASNEDLPMYGGAVEIADFCPFSQEFSWHLSGKYQRNSYCRIQENQPGELQNYGAERYGPDSVCLYQKSAFIMEQCNRRMTYPDWGSGCYKASCSEQGLTVWVQDKSFLCLHKGQLLNINVQVLDWVYTGVLVCPACSDICSTCPFPHELPPINTTRSAPIDPCSSSSGLVVTLSLLLLNLFPLLAGFILCGYN</sequence>
<dbReference type="PANTHER" id="PTHR10942:SF0">
    <property type="entry name" value="LEISHMANOLYSIN-LIKE PEPTIDASE"/>
    <property type="match status" value="1"/>
</dbReference>
<evidence type="ECO:0000256" key="15">
    <source>
        <dbReference type="ARBA" id="ARBA00039717"/>
    </source>
</evidence>
<dbReference type="EC" id="3.4.24.-" evidence="18"/>
<evidence type="ECO:0000313" key="21">
    <source>
        <dbReference type="Proteomes" id="UP000694580"/>
    </source>
</evidence>
<evidence type="ECO:0000256" key="6">
    <source>
        <dbReference type="ARBA" id="ARBA00022618"/>
    </source>
</evidence>
<keyword evidence="10" id="KW-0498">Mitosis</keyword>
<keyword evidence="14" id="KW-0131">Cell cycle</keyword>
<keyword evidence="12 17" id="KW-0862">Zinc</keyword>
<feature type="binding site" evidence="17">
    <location>
        <position position="257"/>
    </location>
    <ligand>
        <name>Zn(2+)</name>
        <dbReference type="ChEBI" id="CHEBI:29105"/>
        <note>catalytic</note>
    </ligand>
</feature>
<gene>
    <name evidence="20" type="primary">LMLN</name>
</gene>
<evidence type="ECO:0000256" key="19">
    <source>
        <dbReference type="SAM" id="Phobius"/>
    </source>
</evidence>
<reference evidence="20" key="3">
    <citation type="submission" date="2025-09" db="UniProtKB">
        <authorList>
            <consortium name="Ensembl"/>
        </authorList>
    </citation>
    <scope>IDENTIFICATION</scope>
</reference>
<dbReference type="Ensembl" id="ENSDCDT00010061647.1">
    <property type="protein sequence ID" value="ENSDCDP00010051199.1"/>
    <property type="gene ID" value="ENSDCDG00010030177.1"/>
</dbReference>
<evidence type="ECO:0000256" key="18">
    <source>
        <dbReference type="RuleBase" id="RU366077"/>
    </source>
</evidence>
<evidence type="ECO:0000256" key="3">
    <source>
        <dbReference type="ARBA" id="ARBA00004502"/>
    </source>
</evidence>
<dbReference type="Gene3D" id="3.90.132.10">
    <property type="entry name" value="Leishmanolysin , domain 2"/>
    <property type="match status" value="1"/>
</dbReference>
<organism evidence="20 21">
    <name type="scientific">Denticeps clupeoides</name>
    <name type="common">denticle herring</name>
    <dbReference type="NCBI Taxonomy" id="299321"/>
    <lineage>
        <taxon>Eukaryota</taxon>
        <taxon>Metazoa</taxon>
        <taxon>Chordata</taxon>
        <taxon>Craniata</taxon>
        <taxon>Vertebrata</taxon>
        <taxon>Euteleostomi</taxon>
        <taxon>Actinopterygii</taxon>
        <taxon>Neopterygii</taxon>
        <taxon>Teleostei</taxon>
        <taxon>Clupei</taxon>
        <taxon>Clupeiformes</taxon>
        <taxon>Denticipitoidei</taxon>
        <taxon>Denticipitidae</taxon>
        <taxon>Denticeps</taxon>
    </lineage>
</organism>
<comment type="cofactor">
    <cofactor evidence="17 18">
        <name>Zn(2+)</name>
        <dbReference type="ChEBI" id="CHEBI:29105"/>
    </cofactor>
    <text evidence="17 18">Binds 1 zinc ion per subunit.</text>
</comment>
<dbReference type="Pfam" id="PF01457">
    <property type="entry name" value="Peptidase_M8"/>
    <property type="match status" value="1"/>
</dbReference>
<evidence type="ECO:0000256" key="4">
    <source>
        <dbReference type="ARBA" id="ARBA00005860"/>
    </source>
</evidence>
<dbReference type="FunFam" id="3.10.170.20:FF:000002">
    <property type="entry name" value="Leishmanolysin like peptidase"/>
    <property type="match status" value="1"/>
</dbReference>
<dbReference type="GO" id="GO:0046872">
    <property type="term" value="F:metal ion binding"/>
    <property type="evidence" value="ECO:0007669"/>
    <property type="project" value="UniProtKB-KW"/>
</dbReference>
<evidence type="ECO:0000256" key="2">
    <source>
        <dbReference type="ARBA" id="ARBA00004496"/>
    </source>
</evidence>
<evidence type="ECO:0000256" key="12">
    <source>
        <dbReference type="ARBA" id="ARBA00022833"/>
    </source>
</evidence>
<comment type="subcellular location">
    <subcellularLocation>
        <location evidence="2">Cytoplasm</location>
    </subcellularLocation>
    <subcellularLocation>
        <location evidence="3">Lipid droplet</location>
    </subcellularLocation>
</comment>
<evidence type="ECO:0000256" key="11">
    <source>
        <dbReference type="ARBA" id="ARBA00022801"/>
    </source>
</evidence>
<keyword evidence="21" id="KW-1185">Reference proteome</keyword>
<keyword evidence="13 17" id="KW-0482">Metalloprotease</keyword>
<dbReference type="Gene3D" id="3.10.170.20">
    <property type="match status" value="1"/>
</dbReference>
<evidence type="ECO:0000256" key="8">
    <source>
        <dbReference type="ARBA" id="ARBA00022677"/>
    </source>
</evidence>
<dbReference type="AlphaFoldDB" id="A0AAY4E1G4"/>
<comment type="similarity">
    <text evidence="4 18">Belongs to the peptidase M8 family.</text>
</comment>
<evidence type="ECO:0000256" key="5">
    <source>
        <dbReference type="ARBA" id="ARBA00022490"/>
    </source>
</evidence>
<reference evidence="20" key="2">
    <citation type="submission" date="2025-08" db="UniProtKB">
        <authorList>
            <consortium name="Ensembl"/>
        </authorList>
    </citation>
    <scope>IDENTIFICATION</scope>
</reference>
<evidence type="ECO:0000256" key="10">
    <source>
        <dbReference type="ARBA" id="ARBA00022776"/>
    </source>
</evidence>
<keyword evidence="7 18" id="KW-0645">Protease</keyword>
<dbReference type="GO" id="GO:0004222">
    <property type="term" value="F:metalloendopeptidase activity"/>
    <property type="evidence" value="ECO:0007669"/>
    <property type="project" value="UniProtKB-UniRule"/>
</dbReference>
<dbReference type="GO" id="GO:0005737">
    <property type="term" value="C:cytoplasm"/>
    <property type="evidence" value="ECO:0007669"/>
    <property type="project" value="UniProtKB-SubCell"/>
</dbReference>
<accession>A0AAY4E1G4</accession>
<keyword evidence="8" id="KW-0551">Lipid droplet</keyword>
<feature type="active site" evidence="16">
    <location>
        <position position="254"/>
    </location>
</feature>
<evidence type="ECO:0000313" key="20">
    <source>
        <dbReference type="Ensembl" id="ENSDCDP00010051199.1"/>
    </source>
</evidence>
<feature type="transmembrane region" description="Helical" evidence="19">
    <location>
        <begin position="647"/>
        <end position="670"/>
    </location>
</feature>
<dbReference type="Proteomes" id="UP000694580">
    <property type="component" value="Chromosome 9"/>
</dbReference>
<dbReference type="FunFam" id="2.10.55.10:FF:000001">
    <property type="entry name" value="Leishmanolysin like peptidase"/>
    <property type="match status" value="1"/>
</dbReference>
<protein>
    <recommendedName>
        <fullName evidence="15 18">Leishmanolysin-like peptidase</fullName>
        <ecNumber evidence="18">3.4.24.-</ecNumber>
    </recommendedName>
</protein>
<evidence type="ECO:0000256" key="13">
    <source>
        <dbReference type="ARBA" id="ARBA00023049"/>
    </source>
</evidence>
<dbReference type="GO" id="GO:0006508">
    <property type="term" value="P:proteolysis"/>
    <property type="evidence" value="ECO:0007669"/>
    <property type="project" value="UniProtKB-KW"/>
</dbReference>
<dbReference type="InterPro" id="IPR001577">
    <property type="entry name" value="Peptidase_M8"/>
</dbReference>
<keyword evidence="6" id="KW-0132">Cell division</keyword>
<dbReference type="GO" id="GO:0051301">
    <property type="term" value="P:cell division"/>
    <property type="evidence" value="ECO:0007669"/>
    <property type="project" value="UniProtKB-KW"/>
</dbReference>
<evidence type="ECO:0000256" key="9">
    <source>
        <dbReference type="ARBA" id="ARBA00022723"/>
    </source>
</evidence>
<feature type="binding site" evidence="17">
    <location>
        <position position="359"/>
    </location>
    <ligand>
        <name>Zn(2+)</name>
        <dbReference type="ChEBI" id="CHEBI:29105"/>
        <note>catalytic</note>
    </ligand>
</feature>
<proteinExistence type="inferred from homology"/>
<keyword evidence="19" id="KW-1133">Transmembrane helix</keyword>
<evidence type="ECO:0000256" key="16">
    <source>
        <dbReference type="PIRSR" id="PIRSR601577-1"/>
    </source>
</evidence>
<name>A0AAY4E1G4_9TELE</name>
<dbReference type="FunFam" id="3.90.132.10:FF:000001">
    <property type="entry name" value="leishmanolysin-like peptidase isoform X2"/>
    <property type="match status" value="1"/>
</dbReference>
<evidence type="ECO:0000256" key="7">
    <source>
        <dbReference type="ARBA" id="ARBA00022670"/>
    </source>
</evidence>
<keyword evidence="19" id="KW-0812">Transmembrane</keyword>
<keyword evidence="11 18" id="KW-0378">Hydrolase</keyword>
<keyword evidence="9 17" id="KW-0479">Metal-binding</keyword>
<evidence type="ECO:0000256" key="1">
    <source>
        <dbReference type="ARBA" id="ARBA00002657"/>
    </source>
</evidence>
<dbReference type="GeneTree" id="ENSGT00390000008796"/>